<dbReference type="Proteomes" id="UP000772812">
    <property type="component" value="Unassembled WGS sequence"/>
</dbReference>
<protein>
    <submittedName>
        <fullName evidence="2">Alpha/beta fold hydrolase</fullName>
    </submittedName>
</protein>
<dbReference type="InterPro" id="IPR000639">
    <property type="entry name" value="Epox_hydrolase-like"/>
</dbReference>
<comment type="caution">
    <text evidence="2">The sequence shown here is derived from an EMBL/GenBank/DDBJ whole genome shotgun (WGS) entry which is preliminary data.</text>
</comment>
<dbReference type="InterPro" id="IPR050266">
    <property type="entry name" value="AB_hydrolase_sf"/>
</dbReference>
<dbReference type="GO" id="GO:0016787">
    <property type="term" value="F:hydrolase activity"/>
    <property type="evidence" value="ECO:0007669"/>
    <property type="project" value="UniProtKB-KW"/>
</dbReference>
<evidence type="ECO:0000259" key="1">
    <source>
        <dbReference type="Pfam" id="PF00561"/>
    </source>
</evidence>
<name>A0ABS1GFF7_9AQUI</name>
<dbReference type="SUPFAM" id="SSF53474">
    <property type="entry name" value="alpha/beta-Hydrolases"/>
    <property type="match status" value="1"/>
</dbReference>
<sequence length="254" mass="28545">MKVFMERAVLFLHAFPLNSDMYCHQFEALEKEGIPYVAVDYPGFGKERSFPSDYTIETLTDLIIGKIKDLGIKKLIPVGDSMGGYIMFDIWRRYPEIVDGLVFVSTRAEADTEEAKQSRYATIEKIQKEGKDFLIDFMLEAQTSPATKKYTEKMEKLKCMMKQATEEGIIKALKALADRPDNTGLLPSINVPTLVVAGKDDEKVTPPEVVRKIADGIPGAQFVEIENSAHLPPFENPEGFNAVIIKFIKDLWSG</sequence>
<dbReference type="InterPro" id="IPR000073">
    <property type="entry name" value="AB_hydrolase_1"/>
</dbReference>
<gene>
    <name evidence="2" type="ORF">GWK41_01070</name>
</gene>
<dbReference type="PRINTS" id="PR00111">
    <property type="entry name" value="ABHYDROLASE"/>
</dbReference>
<evidence type="ECO:0000313" key="2">
    <source>
        <dbReference type="EMBL" id="MBK3331653.1"/>
    </source>
</evidence>
<dbReference type="PANTHER" id="PTHR43798">
    <property type="entry name" value="MONOACYLGLYCEROL LIPASE"/>
    <property type="match status" value="1"/>
</dbReference>
<feature type="domain" description="AB hydrolase-1" evidence="1">
    <location>
        <begin position="8"/>
        <end position="237"/>
    </location>
</feature>
<dbReference type="InterPro" id="IPR029058">
    <property type="entry name" value="AB_hydrolase_fold"/>
</dbReference>
<dbReference type="Pfam" id="PF00561">
    <property type="entry name" value="Abhydrolase_1"/>
    <property type="match status" value="1"/>
</dbReference>
<evidence type="ECO:0000313" key="3">
    <source>
        <dbReference type="Proteomes" id="UP000772812"/>
    </source>
</evidence>
<organism evidence="2 3">
    <name type="scientific">Persephonella atlantica</name>
    <dbReference type="NCBI Taxonomy" id="2699429"/>
    <lineage>
        <taxon>Bacteria</taxon>
        <taxon>Pseudomonadati</taxon>
        <taxon>Aquificota</taxon>
        <taxon>Aquificia</taxon>
        <taxon>Aquificales</taxon>
        <taxon>Hydrogenothermaceae</taxon>
        <taxon>Persephonella</taxon>
    </lineage>
</organism>
<accession>A0ABS1GFF7</accession>
<keyword evidence="3" id="KW-1185">Reference proteome</keyword>
<dbReference type="EMBL" id="JAACYA010000001">
    <property type="protein sequence ID" value="MBK3331653.1"/>
    <property type="molecule type" value="Genomic_DNA"/>
</dbReference>
<reference evidence="2 3" key="1">
    <citation type="journal article" date="2021" name="Syst. Appl. Microbiol.">
        <title>Persephonella atlantica sp. nov.: How to adapt to physico-chemical gradients in high temperature hydrothermal habitats.</title>
        <authorList>
            <person name="Francois D.X."/>
            <person name="Godfroy A."/>
            <person name="Mathien C."/>
            <person name="Aube J."/>
            <person name="Cathalot C."/>
            <person name="Lesongeur F."/>
            <person name="L'Haridon S."/>
            <person name="Philippon X."/>
            <person name="Roussel E.G."/>
        </authorList>
    </citation>
    <scope>NUCLEOTIDE SEQUENCE [LARGE SCALE GENOMIC DNA]</scope>
    <source>
        <strain evidence="2 3">MO1340</strain>
    </source>
</reference>
<dbReference type="PRINTS" id="PR00412">
    <property type="entry name" value="EPOXHYDRLASE"/>
</dbReference>
<dbReference type="Gene3D" id="3.40.50.1820">
    <property type="entry name" value="alpha/beta hydrolase"/>
    <property type="match status" value="1"/>
</dbReference>
<proteinExistence type="predicted"/>
<keyword evidence="2" id="KW-0378">Hydrolase</keyword>